<dbReference type="RefSeq" id="WP_128213265.1">
    <property type="nucleotide sequence ID" value="NZ_CP025746.1"/>
</dbReference>
<dbReference type="InterPro" id="IPR013332">
    <property type="entry name" value="KPR_N"/>
</dbReference>
<dbReference type="SUPFAM" id="SSF51735">
    <property type="entry name" value="NAD(P)-binding Rossmann-fold domains"/>
    <property type="match status" value="1"/>
</dbReference>
<dbReference type="Gene3D" id="3.40.50.720">
    <property type="entry name" value="NAD(P)-binding Rossmann-like Domain"/>
    <property type="match status" value="1"/>
</dbReference>
<dbReference type="Pfam" id="PF02558">
    <property type="entry name" value="ApbA"/>
    <property type="match status" value="1"/>
</dbReference>
<accession>A0A3R5QU00</accession>
<gene>
    <name evidence="2" type="ORF">C1I91_12960</name>
</gene>
<dbReference type="OrthoDB" id="9793586at2"/>
<keyword evidence="3" id="KW-1185">Reference proteome</keyword>
<dbReference type="EMBL" id="CP025746">
    <property type="protein sequence ID" value="QAA32477.1"/>
    <property type="molecule type" value="Genomic_DNA"/>
</dbReference>
<evidence type="ECO:0000259" key="1">
    <source>
        <dbReference type="Pfam" id="PF02558"/>
    </source>
</evidence>
<dbReference type="InterPro" id="IPR036291">
    <property type="entry name" value="NAD(P)-bd_dom_sf"/>
</dbReference>
<name>A0A3R5QU00_9CLOT</name>
<reference evidence="2 3" key="1">
    <citation type="submission" date="2018-01" db="EMBL/GenBank/DDBJ databases">
        <title>Genome Sequencing and Assembly of Anaerobacter polyendosporus strain CT4.</title>
        <authorList>
            <person name="Tachaapaikoon C."/>
            <person name="Sutheeworapong S."/>
            <person name="Jenjaroenpun P."/>
            <person name="Wongsurawat T."/>
            <person name="Nookeaw I."/>
            <person name="Cheawchanlertfa P."/>
            <person name="Kosugi A."/>
            <person name="Cheevadhanarak S."/>
            <person name="Ratanakhanokchai K."/>
        </authorList>
    </citation>
    <scope>NUCLEOTIDE SEQUENCE [LARGE SCALE GENOMIC DNA]</scope>
    <source>
        <strain evidence="2 3">CT4</strain>
    </source>
</reference>
<sequence length="311" mass="34770">MRVLVYGAGVLGSYLAHVLVNGGNETTVLARGKRFEELSKNGLIIRHYVQCKTTVDKVNVIDKLTKEDVYDLIFVVMQCTQLQAVLPILAENNSQHIVFVGNNTDGQATYDYIQKNSSFEKKIAFGFQSTGGRRENGRVVCVRARGQMELGGLNGQLSWRELIDKAFENTRYKLTYIDNMDAWHKSHIALIMPLAYATYACDGNLRKAAKNKKLLKQIVNATIEGYKVIEAAGYEPTPKKEAKLICDKSKVYYLMLKIVTATPIGKLAISDHAMSAVGEMVALEEALNKLKQKVKLETPNLDALQVYMKKL</sequence>
<proteinExistence type="predicted"/>
<evidence type="ECO:0000313" key="3">
    <source>
        <dbReference type="Proteomes" id="UP000286268"/>
    </source>
</evidence>
<protein>
    <recommendedName>
        <fullName evidence="1">Ketopantoate reductase N-terminal domain-containing protein</fullName>
    </recommendedName>
</protein>
<dbReference type="KEGG" id="cmah:C1I91_12960"/>
<evidence type="ECO:0000313" key="2">
    <source>
        <dbReference type="EMBL" id="QAA32477.1"/>
    </source>
</evidence>
<organism evidence="2 3">
    <name type="scientific">Clostridium manihotivorum</name>
    <dbReference type="NCBI Taxonomy" id="2320868"/>
    <lineage>
        <taxon>Bacteria</taxon>
        <taxon>Bacillati</taxon>
        <taxon>Bacillota</taxon>
        <taxon>Clostridia</taxon>
        <taxon>Eubacteriales</taxon>
        <taxon>Clostridiaceae</taxon>
        <taxon>Clostridium</taxon>
    </lineage>
</organism>
<feature type="domain" description="Ketopantoate reductase N-terminal" evidence="1">
    <location>
        <begin position="3"/>
        <end position="154"/>
    </location>
</feature>
<dbReference type="Proteomes" id="UP000286268">
    <property type="component" value="Chromosome"/>
</dbReference>
<dbReference type="AlphaFoldDB" id="A0A3R5QU00"/>